<gene>
    <name evidence="1" type="ORF">KUDE01_002369</name>
</gene>
<dbReference type="SUPFAM" id="SSF56219">
    <property type="entry name" value="DNase I-like"/>
    <property type="match status" value="1"/>
</dbReference>
<name>A0AAD9B5L1_DISEL</name>
<comment type="caution">
    <text evidence="1">The sequence shown here is derived from an EMBL/GenBank/DDBJ whole genome shotgun (WGS) entry which is preliminary data.</text>
</comment>
<dbReference type="EMBL" id="JASDAP010000027">
    <property type="protein sequence ID" value="KAK1877051.1"/>
    <property type="molecule type" value="Genomic_DNA"/>
</dbReference>
<proteinExistence type="predicted"/>
<organism evidence="1 2">
    <name type="scientific">Dissostichus eleginoides</name>
    <name type="common">Patagonian toothfish</name>
    <name type="synonym">Dissostichus amissus</name>
    <dbReference type="NCBI Taxonomy" id="100907"/>
    <lineage>
        <taxon>Eukaryota</taxon>
        <taxon>Metazoa</taxon>
        <taxon>Chordata</taxon>
        <taxon>Craniata</taxon>
        <taxon>Vertebrata</taxon>
        <taxon>Euteleostomi</taxon>
        <taxon>Actinopterygii</taxon>
        <taxon>Neopterygii</taxon>
        <taxon>Teleostei</taxon>
        <taxon>Neoteleostei</taxon>
        <taxon>Acanthomorphata</taxon>
        <taxon>Eupercaria</taxon>
        <taxon>Perciformes</taxon>
        <taxon>Notothenioidei</taxon>
        <taxon>Nototheniidae</taxon>
        <taxon>Dissostichus</taxon>
    </lineage>
</organism>
<dbReference type="InterPro" id="IPR036691">
    <property type="entry name" value="Endo/exonu/phosph_ase_sf"/>
</dbReference>
<evidence type="ECO:0000313" key="1">
    <source>
        <dbReference type="EMBL" id="KAK1877051.1"/>
    </source>
</evidence>
<protein>
    <submittedName>
        <fullName evidence="1">Craniofacial development protein 2</fullName>
    </submittedName>
</protein>
<dbReference type="Proteomes" id="UP001228049">
    <property type="component" value="Unassembled WGS sequence"/>
</dbReference>
<keyword evidence="2" id="KW-1185">Reference proteome</keyword>
<accession>A0AAD9B5L1</accession>
<dbReference type="AlphaFoldDB" id="A0AAD9B5L1"/>
<reference evidence="1" key="1">
    <citation type="submission" date="2023-04" db="EMBL/GenBank/DDBJ databases">
        <title>Chromosome-level genome of Chaenocephalus aceratus.</title>
        <authorList>
            <person name="Park H."/>
        </authorList>
    </citation>
    <scope>NUCLEOTIDE SEQUENCE</scope>
    <source>
        <strain evidence="1">DE</strain>
        <tissue evidence="1">Muscle</tissue>
    </source>
</reference>
<dbReference type="Gene3D" id="3.60.10.10">
    <property type="entry name" value="Endonuclease/exonuclease/phosphatase"/>
    <property type="match status" value="1"/>
</dbReference>
<evidence type="ECO:0000313" key="2">
    <source>
        <dbReference type="Proteomes" id="UP001228049"/>
    </source>
</evidence>
<sequence>MGKAKDEHSTHGVGFAVSNKLVQEFDTPVGVSERIISLTLKQSASPIHLICAYAPHTSEAAVKDQFYESLAGVLNKIPPEDCVMLLGDFNARVGADYLA</sequence>